<proteinExistence type="predicted"/>
<comment type="caution">
    <text evidence="1">The sequence shown here is derived from an EMBL/GenBank/DDBJ whole genome shotgun (WGS) entry which is preliminary data.</text>
</comment>
<dbReference type="AlphaFoldDB" id="A0A699YTJ2"/>
<evidence type="ECO:0000313" key="2">
    <source>
        <dbReference type="Proteomes" id="UP000485058"/>
    </source>
</evidence>
<protein>
    <submittedName>
        <fullName evidence="1">Uncharacterized protein</fullName>
    </submittedName>
</protein>
<sequence>MGAESISGDDEPATAFAKYMLLKRSGANASPAEFRSLQAGLQASGLRLASAHQPFCSTCHVRCSHAGALFLAIQGSVEAHP</sequence>
<accession>A0A699YTJ2</accession>
<feature type="non-terminal residue" evidence="1">
    <location>
        <position position="1"/>
    </location>
</feature>
<organism evidence="1 2">
    <name type="scientific">Haematococcus lacustris</name>
    <name type="common">Green alga</name>
    <name type="synonym">Haematococcus pluvialis</name>
    <dbReference type="NCBI Taxonomy" id="44745"/>
    <lineage>
        <taxon>Eukaryota</taxon>
        <taxon>Viridiplantae</taxon>
        <taxon>Chlorophyta</taxon>
        <taxon>core chlorophytes</taxon>
        <taxon>Chlorophyceae</taxon>
        <taxon>CS clade</taxon>
        <taxon>Chlamydomonadales</taxon>
        <taxon>Haematococcaceae</taxon>
        <taxon>Haematococcus</taxon>
    </lineage>
</organism>
<reference evidence="1 2" key="1">
    <citation type="submission" date="2020-02" db="EMBL/GenBank/DDBJ databases">
        <title>Draft genome sequence of Haematococcus lacustris strain NIES-144.</title>
        <authorList>
            <person name="Morimoto D."/>
            <person name="Nakagawa S."/>
            <person name="Yoshida T."/>
            <person name="Sawayama S."/>
        </authorList>
    </citation>
    <scope>NUCLEOTIDE SEQUENCE [LARGE SCALE GENOMIC DNA]</scope>
    <source>
        <strain evidence="1 2">NIES-144</strain>
    </source>
</reference>
<dbReference type="Proteomes" id="UP000485058">
    <property type="component" value="Unassembled WGS sequence"/>
</dbReference>
<dbReference type="EMBL" id="BLLF01000255">
    <property type="protein sequence ID" value="GFH09699.1"/>
    <property type="molecule type" value="Genomic_DNA"/>
</dbReference>
<name>A0A699YTJ2_HAELA</name>
<gene>
    <name evidence="1" type="ORF">HaLaN_04889</name>
</gene>
<evidence type="ECO:0000313" key="1">
    <source>
        <dbReference type="EMBL" id="GFH09699.1"/>
    </source>
</evidence>
<keyword evidence="2" id="KW-1185">Reference proteome</keyword>